<evidence type="ECO:0008006" key="3">
    <source>
        <dbReference type="Google" id="ProtNLM"/>
    </source>
</evidence>
<keyword evidence="1" id="KW-0472">Membrane</keyword>
<name>A0A644ZIQ2_9ZZZZ</name>
<accession>A0A644ZIQ2</accession>
<reference evidence="2" key="1">
    <citation type="submission" date="2019-08" db="EMBL/GenBank/DDBJ databases">
        <authorList>
            <person name="Kucharzyk K."/>
            <person name="Murdoch R.W."/>
            <person name="Higgins S."/>
            <person name="Loffler F."/>
        </authorList>
    </citation>
    <scope>NUCLEOTIDE SEQUENCE</scope>
</reference>
<dbReference type="AlphaFoldDB" id="A0A644ZIQ2"/>
<keyword evidence="1" id="KW-0812">Transmembrane</keyword>
<protein>
    <recommendedName>
        <fullName evidence="3">DUF3592 domain-containing protein</fullName>
    </recommendedName>
</protein>
<proteinExistence type="predicted"/>
<sequence length="107" mass="12352">MRKNLKNTVLWLFSIICGIFLAYLLIGGIIKKRSLDKNLEYSKAIVTDHFYTIRYTDYFSYKFSVGENEYKGSGKHYPASDTFSVGDTIIVVYDGSNPDNNKPKRDY</sequence>
<feature type="transmembrane region" description="Helical" evidence="1">
    <location>
        <begin position="12"/>
        <end position="30"/>
    </location>
</feature>
<evidence type="ECO:0000313" key="2">
    <source>
        <dbReference type="EMBL" id="MPM39691.1"/>
    </source>
</evidence>
<dbReference type="EMBL" id="VSSQ01008736">
    <property type="protein sequence ID" value="MPM39691.1"/>
    <property type="molecule type" value="Genomic_DNA"/>
</dbReference>
<evidence type="ECO:0000256" key="1">
    <source>
        <dbReference type="SAM" id="Phobius"/>
    </source>
</evidence>
<organism evidence="2">
    <name type="scientific">bioreactor metagenome</name>
    <dbReference type="NCBI Taxonomy" id="1076179"/>
    <lineage>
        <taxon>unclassified sequences</taxon>
        <taxon>metagenomes</taxon>
        <taxon>ecological metagenomes</taxon>
    </lineage>
</organism>
<gene>
    <name evidence="2" type="ORF">SDC9_86325</name>
</gene>
<comment type="caution">
    <text evidence="2">The sequence shown here is derived from an EMBL/GenBank/DDBJ whole genome shotgun (WGS) entry which is preliminary data.</text>
</comment>
<keyword evidence="1" id="KW-1133">Transmembrane helix</keyword>